<dbReference type="Gene3D" id="3.40.309.10">
    <property type="entry name" value="Aldehyde Dehydrogenase, Chain A, domain 2"/>
    <property type="match status" value="1"/>
</dbReference>
<reference evidence="6 7" key="1">
    <citation type="submission" date="2018-07" db="EMBL/GenBank/DDBJ databases">
        <authorList>
            <person name="Peeters C."/>
        </authorList>
    </citation>
    <scope>NUCLEOTIDE SEQUENCE [LARGE SCALE GENOMIC DNA]</scope>
    <source>
        <strain evidence="6 7">LMG 3411</strain>
    </source>
</reference>
<dbReference type="CDD" id="cd07114">
    <property type="entry name" value="ALDH_DhaS"/>
    <property type="match status" value="1"/>
</dbReference>
<dbReference type="InterPro" id="IPR016161">
    <property type="entry name" value="Ald_DH/histidinol_DH"/>
</dbReference>
<evidence type="ECO:0000256" key="3">
    <source>
        <dbReference type="PROSITE-ProRule" id="PRU10007"/>
    </source>
</evidence>
<dbReference type="RefSeq" id="WP_129526335.1">
    <property type="nucleotide sequence ID" value="NZ_UFQB01000003.1"/>
</dbReference>
<evidence type="ECO:0000256" key="4">
    <source>
        <dbReference type="RuleBase" id="RU003345"/>
    </source>
</evidence>
<dbReference type="Pfam" id="PF00171">
    <property type="entry name" value="Aldedh"/>
    <property type="match status" value="1"/>
</dbReference>
<evidence type="ECO:0000259" key="5">
    <source>
        <dbReference type="Pfam" id="PF00171"/>
    </source>
</evidence>
<dbReference type="PROSITE" id="PS00687">
    <property type="entry name" value="ALDEHYDE_DEHYDR_GLU"/>
    <property type="match status" value="1"/>
</dbReference>
<dbReference type="Proteomes" id="UP000289184">
    <property type="component" value="Unassembled WGS sequence"/>
</dbReference>
<dbReference type="InterPro" id="IPR016162">
    <property type="entry name" value="Ald_DH_N"/>
</dbReference>
<gene>
    <name evidence="6" type="primary">betB_2</name>
    <name evidence="6" type="ORF">AGI3411_01039</name>
</gene>
<dbReference type="InterPro" id="IPR015590">
    <property type="entry name" value="Aldehyde_DH_dom"/>
</dbReference>
<feature type="domain" description="Aldehyde dehydrogenase" evidence="5">
    <location>
        <begin position="17"/>
        <end position="478"/>
    </location>
</feature>
<accession>A0A446C5M2</accession>
<dbReference type="InterPro" id="IPR016163">
    <property type="entry name" value="Ald_DH_C"/>
</dbReference>
<organism evidence="6 7">
    <name type="scientific">Achromobacter agilis</name>
    <dbReference type="NCBI Taxonomy" id="1353888"/>
    <lineage>
        <taxon>Bacteria</taxon>
        <taxon>Pseudomonadati</taxon>
        <taxon>Pseudomonadota</taxon>
        <taxon>Betaproteobacteria</taxon>
        <taxon>Burkholderiales</taxon>
        <taxon>Alcaligenaceae</taxon>
        <taxon>Achromobacter</taxon>
    </lineage>
</organism>
<keyword evidence="2 4" id="KW-0560">Oxidoreductase</keyword>
<dbReference type="SUPFAM" id="SSF53720">
    <property type="entry name" value="ALDH-like"/>
    <property type="match status" value="1"/>
</dbReference>
<dbReference type="AlphaFoldDB" id="A0A446C5M2"/>
<dbReference type="GO" id="GO:0008802">
    <property type="term" value="F:betaine-aldehyde dehydrogenase (NAD+) activity"/>
    <property type="evidence" value="ECO:0007669"/>
    <property type="project" value="UniProtKB-EC"/>
</dbReference>
<evidence type="ECO:0000256" key="2">
    <source>
        <dbReference type="ARBA" id="ARBA00023002"/>
    </source>
</evidence>
<dbReference type="FunFam" id="3.40.309.10:FF:000012">
    <property type="entry name" value="Betaine aldehyde dehydrogenase"/>
    <property type="match status" value="1"/>
</dbReference>
<evidence type="ECO:0000313" key="7">
    <source>
        <dbReference type="Proteomes" id="UP000289184"/>
    </source>
</evidence>
<evidence type="ECO:0000313" key="6">
    <source>
        <dbReference type="EMBL" id="SSW63187.1"/>
    </source>
</evidence>
<dbReference type="EC" id="1.2.1.8" evidence="6"/>
<keyword evidence="7" id="KW-1185">Reference proteome</keyword>
<dbReference type="Gene3D" id="3.40.605.10">
    <property type="entry name" value="Aldehyde Dehydrogenase, Chain A, domain 1"/>
    <property type="match status" value="1"/>
</dbReference>
<dbReference type="PANTHER" id="PTHR11699">
    <property type="entry name" value="ALDEHYDE DEHYDROGENASE-RELATED"/>
    <property type="match status" value="1"/>
</dbReference>
<dbReference type="OrthoDB" id="6187633at2"/>
<proteinExistence type="inferred from homology"/>
<evidence type="ECO:0000256" key="1">
    <source>
        <dbReference type="ARBA" id="ARBA00009986"/>
    </source>
</evidence>
<dbReference type="EMBL" id="UFQB01000003">
    <property type="protein sequence ID" value="SSW63187.1"/>
    <property type="molecule type" value="Genomic_DNA"/>
</dbReference>
<comment type="similarity">
    <text evidence="1 4">Belongs to the aldehyde dehydrogenase family.</text>
</comment>
<name>A0A446C5M2_9BURK</name>
<sequence length="484" mass="51136">MADTPDTLKSMLIGGQWIAQEVSPFESINPATGARNYLISAASDAQVDQAVDTAWQAQRQAAWRNMLPHQRAAILRRIADGMDANASVLARLQMIENGKVWAECKAQVASAAATFRYYAGVCETLCAEVTPPRGNYLSMTHYEPYGVVVAITPWNSPLTMEAQKVAPALAAGNAVILKPSEVTSSPALVLGRIALEAGLPPGILNVVTGLGSTVGRRLVEHPGVRMVSFTGGTASGRAIAHAAAEKLMPVALELGGKSPHIVFADADQDAAIDGVIGGIFEGSGQSCVAGSRLYVQRSIAESFIAKLVARAGQLKVGLPDAEGAQMGPIASFAHRGRIESMVETARREGAQVLTGGERPDGAALSAGAFYRPTVLGGLSREAQAVREEIFGPVLCALTFDDEDDLVEQANDSAYGLASGIWTADYRRAWRVAGRLEAGSVWINTYKQLSISTPFGGFKQSGIGREKGASGLRLYQQSKGIYFGM</sequence>
<dbReference type="FunFam" id="3.40.605.10:FF:000007">
    <property type="entry name" value="NAD/NADP-dependent betaine aldehyde dehydrogenase"/>
    <property type="match status" value="1"/>
</dbReference>
<protein>
    <submittedName>
        <fullName evidence="6">NAD/NADP-dependent betaine aldehyde dehydrogenase</fullName>
        <ecNumber evidence="6">1.2.1.8</ecNumber>
    </submittedName>
</protein>
<feature type="active site" evidence="3">
    <location>
        <position position="253"/>
    </location>
</feature>
<dbReference type="InterPro" id="IPR029510">
    <property type="entry name" value="Ald_DH_CS_GLU"/>
</dbReference>